<comment type="subcellular location">
    <subcellularLocation>
        <location evidence="1">Periplasm</location>
    </subcellularLocation>
</comment>
<name>A0A6P1SWB0_9RHOB</name>
<evidence type="ECO:0000313" key="8">
    <source>
        <dbReference type="EMBL" id="QHQ33940.1"/>
    </source>
</evidence>
<evidence type="ECO:0000256" key="5">
    <source>
        <dbReference type="ARBA" id="ARBA00049629"/>
    </source>
</evidence>
<keyword evidence="4 7" id="KW-0732">Signal</keyword>
<evidence type="ECO:0000313" key="9">
    <source>
        <dbReference type="Proteomes" id="UP000464495"/>
    </source>
</evidence>
<protein>
    <recommendedName>
        <fullName evidence="6">Probable sugar-binding periplasmic protein</fullName>
    </recommendedName>
</protein>
<dbReference type="PANTHER" id="PTHR43649">
    <property type="entry name" value="ARABINOSE-BINDING PROTEIN-RELATED"/>
    <property type="match status" value="1"/>
</dbReference>
<dbReference type="SUPFAM" id="SSF53850">
    <property type="entry name" value="Periplasmic binding protein-like II"/>
    <property type="match status" value="1"/>
</dbReference>
<evidence type="ECO:0000256" key="1">
    <source>
        <dbReference type="ARBA" id="ARBA00004418"/>
    </source>
</evidence>
<dbReference type="RefSeq" id="WP_161860510.1">
    <property type="nucleotide sequence ID" value="NZ_CP046620.1"/>
</dbReference>
<reference evidence="8 9" key="1">
    <citation type="submission" date="2019-12" db="EMBL/GenBank/DDBJ databases">
        <title>Complete genome sequence of Algicella marina strain 9Alg 56(T) isolated from the red alga Tichocarpus crinitus.</title>
        <authorList>
            <person name="Kim S.-G."/>
            <person name="Nedashkovskaya O.I."/>
        </authorList>
    </citation>
    <scope>NUCLEOTIDE SEQUENCE [LARGE SCALE GENOMIC DNA]</scope>
    <source>
        <strain evidence="8 9">9Alg 56</strain>
    </source>
</reference>
<organism evidence="8 9">
    <name type="scientific">Algicella marina</name>
    <dbReference type="NCBI Taxonomy" id="2683284"/>
    <lineage>
        <taxon>Bacteria</taxon>
        <taxon>Pseudomonadati</taxon>
        <taxon>Pseudomonadota</taxon>
        <taxon>Alphaproteobacteria</taxon>
        <taxon>Rhodobacterales</taxon>
        <taxon>Paracoccaceae</taxon>
        <taxon>Algicella</taxon>
    </lineage>
</organism>
<dbReference type="Gene3D" id="3.40.190.10">
    <property type="entry name" value="Periplasmic binding protein-like II"/>
    <property type="match status" value="2"/>
</dbReference>
<gene>
    <name evidence="8" type="ORF">GO499_01455</name>
</gene>
<dbReference type="InterPro" id="IPR050490">
    <property type="entry name" value="Bact_solute-bd_prot1"/>
</dbReference>
<dbReference type="KEGG" id="amaq:GO499_01455"/>
<dbReference type="Proteomes" id="UP000464495">
    <property type="component" value="Chromosome"/>
</dbReference>
<keyword evidence="3" id="KW-0813">Transport</keyword>
<evidence type="ECO:0000256" key="7">
    <source>
        <dbReference type="SAM" id="SignalP"/>
    </source>
</evidence>
<evidence type="ECO:0000256" key="6">
    <source>
        <dbReference type="ARBA" id="ARBA00049753"/>
    </source>
</evidence>
<comment type="function">
    <text evidence="5">Part of a binding-protein-dependent transport system for a sugar.</text>
</comment>
<evidence type="ECO:0000256" key="4">
    <source>
        <dbReference type="ARBA" id="ARBA00022729"/>
    </source>
</evidence>
<dbReference type="InterPro" id="IPR006059">
    <property type="entry name" value="SBP"/>
</dbReference>
<sequence length="413" mass="44150">MKTSMRKIALAASVALPWATMAAATDLEVTHWWTSGGEAAAVAEFANAFNENTDHNWVDGAIAGGGSTARPVMVSRIIGGDPMGAFQFNHGRQAEELIEAGVLRDLTELAEAEGWRDIINPPSLLDSCTVDGKIYCVPVNIHSWQWLWLSNKAFEDAGVDVPTNWDEYVAAAPALKEAGKVPLALGGQPWQNSGLFNVLMVALAGPDVLVQLYGEKDADLAAGEEIARVFKAAADARDMSQGSNVQDWNQATNLVITDAAGGQVMGDWAQGEFQVAEEVAGEDYTCLPGLGVNELISTDGDAFYFPLIEDPEIAAAQEALASTMVSPETQVAFNLKKGSLPIRGDIDLAAANDCMKKGLEILASGNVMPAVNQLNTEDTNNQLNDLFVEFFNDTSITVEDAQARFVNIVKNAD</sequence>
<feature type="chain" id="PRO_5026750523" description="Probable sugar-binding periplasmic protein" evidence="7">
    <location>
        <begin position="23"/>
        <end position="413"/>
    </location>
</feature>
<dbReference type="PANTHER" id="PTHR43649:SF28">
    <property type="entry name" value="BINDING PROTEIN COMPONENT OF ABC SUGAR TRANSPORTER-RELATED"/>
    <property type="match status" value="1"/>
</dbReference>
<accession>A0A6P1SWB0</accession>
<evidence type="ECO:0000256" key="3">
    <source>
        <dbReference type="ARBA" id="ARBA00022448"/>
    </source>
</evidence>
<evidence type="ECO:0000256" key="2">
    <source>
        <dbReference type="ARBA" id="ARBA00008520"/>
    </source>
</evidence>
<keyword evidence="9" id="KW-1185">Reference proteome</keyword>
<dbReference type="AlphaFoldDB" id="A0A6P1SWB0"/>
<feature type="signal peptide" evidence="7">
    <location>
        <begin position="1"/>
        <end position="22"/>
    </location>
</feature>
<dbReference type="EMBL" id="CP046620">
    <property type="protein sequence ID" value="QHQ33940.1"/>
    <property type="molecule type" value="Genomic_DNA"/>
</dbReference>
<comment type="similarity">
    <text evidence="2">Belongs to the bacterial solute-binding protein 1 family.</text>
</comment>
<proteinExistence type="inferred from homology"/>
<dbReference type="GO" id="GO:0042597">
    <property type="term" value="C:periplasmic space"/>
    <property type="evidence" value="ECO:0007669"/>
    <property type="project" value="UniProtKB-SubCell"/>
</dbReference>
<dbReference type="Pfam" id="PF01547">
    <property type="entry name" value="SBP_bac_1"/>
    <property type="match status" value="1"/>
</dbReference>